<reference evidence="3 4" key="1">
    <citation type="journal article" date="2019" name="mSystems">
        <title>Life at home and on the roam: Genomic adaptions reflect the dual lifestyle of an intracellular, facultative symbiont.</title>
        <authorList>
            <person name="Burgsdorf I."/>
        </authorList>
    </citation>
    <scope>NUCLEOTIDE SEQUENCE [LARGE SCALE GENOMIC DNA]</scope>
    <source>
        <strain evidence="3">277cV</strain>
    </source>
</reference>
<evidence type="ECO:0000313" key="4">
    <source>
        <dbReference type="Proteomes" id="UP000317990"/>
    </source>
</evidence>
<name>A0A524RNJ9_9CHRO</name>
<dbReference type="EMBL" id="SRMO01000059">
    <property type="protein sequence ID" value="TGG92633.1"/>
    <property type="molecule type" value="Genomic_DNA"/>
</dbReference>
<evidence type="ECO:0000256" key="2">
    <source>
        <dbReference type="SAM" id="Phobius"/>
    </source>
</evidence>
<evidence type="ECO:0000256" key="1">
    <source>
        <dbReference type="SAM" id="MobiDB-lite"/>
    </source>
</evidence>
<comment type="caution">
    <text evidence="3">The sequence shown here is derived from an EMBL/GenBank/DDBJ whole genome shotgun (WGS) entry which is preliminary data.</text>
</comment>
<evidence type="ECO:0000313" key="3">
    <source>
        <dbReference type="EMBL" id="TGG92633.1"/>
    </source>
</evidence>
<protein>
    <submittedName>
        <fullName evidence="3">Uncharacterized protein</fullName>
    </submittedName>
</protein>
<feature type="region of interest" description="Disordered" evidence="1">
    <location>
        <begin position="55"/>
        <end position="87"/>
    </location>
</feature>
<keyword evidence="2" id="KW-1133">Transmembrane helix</keyword>
<sequence>MKRATALRLHGLLGWLALAAGCLLLLVAALQALPALLITALALLLLRFGLNELARSDPDGQSRLFTGRPYGPARPHTTVVVEHRPER</sequence>
<feature type="transmembrane region" description="Helical" evidence="2">
    <location>
        <begin position="12"/>
        <end position="30"/>
    </location>
</feature>
<dbReference type="Proteomes" id="UP000317990">
    <property type="component" value="Unassembled WGS sequence"/>
</dbReference>
<organism evidence="3 4">
    <name type="scientific">Aphanocapsa feldmannii 277cV</name>
    <dbReference type="NCBI Taxonomy" id="2507553"/>
    <lineage>
        <taxon>Bacteria</taxon>
        <taxon>Bacillati</taxon>
        <taxon>Cyanobacteriota</taxon>
        <taxon>Cyanophyceae</taxon>
        <taxon>Oscillatoriophycideae</taxon>
        <taxon>Chroococcales</taxon>
        <taxon>Microcystaceae</taxon>
        <taxon>Aphanocapsa</taxon>
    </lineage>
</organism>
<accession>A0A524RNJ9</accession>
<dbReference type="PROSITE" id="PS51257">
    <property type="entry name" value="PROKAR_LIPOPROTEIN"/>
    <property type="match status" value="1"/>
</dbReference>
<keyword evidence="2" id="KW-0472">Membrane</keyword>
<dbReference type="AlphaFoldDB" id="A0A524RNJ9"/>
<keyword evidence="2" id="KW-0812">Transmembrane</keyword>
<proteinExistence type="predicted"/>
<gene>
    <name evidence="3" type="ORF">ERJ67_05340</name>
</gene>